<gene>
    <name evidence="1" type="ORF">FB192DRAFT_1357958</name>
</gene>
<evidence type="ECO:0000313" key="1">
    <source>
        <dbReference type="EMBL" id="KAF1804489.1"/>
    </source>
</evidence>
<protein>
    <submittedName>
        <fullName evidence="1">Uncharacterized protein</fullName>
    </submittedName>
</protein>
<sequence>MSQWETILDKSSHISPVKINPPKNHSTERLEILMKSKATTRTQTRAASHESEASLPVKRFPIRAIITSTLILVSLAYMTASIGCSISRLNSTHHPICSRVVQIPPPHELYSSAMNMRSRVWLHQKMDSCYQATEPYISKLQQGYRWTETTSVKSALKQTGYLTKSLIYTEEGQLRPVRYTKQLQSTYMKPVWNSIKGYLYGHILRLRHQMDDYIKSGSHKSVYTDGAEEDLPDGIVEDKLKRTAKRILEYIDQINEQSINTGMKQDEAKLKAQEIIKSITDATTTSNSAHINIIDISEDSSDVDKIAYEIQEIMEVALLEKTQLDEQLDLVQAKLSSFALTEEDQNEDERDVQHLTITALKSEIDNLRAIAENNVRERAKTSLKVVESINKGTSIKNRMKEDIQTAQRAALKDLRQIYVKLYQTNKLIDKLASQY</sequence>
<dbReference type="AlphaFoldDB" id="A0A8H4BLV7"/>
<dbReference type="EMBL" id="JAAECE010000002">
    <property type="protein sequence ID" value="KAF1804489.1"/>
    <property type="molecule type" value="Genomic_DNA"/>
</dbReference>
<organism evidence="1 2">
    <name type="scientific">Mucor circinelloides f. lusitanicus</name>
    <name type="common">Mucor racemosus var. lusitanicus</name>
    <dbReference type="NCBI Taxonomy" id="29924"/>
    <lineage>
        <taxon>Eukaryota</taxon>
        <taxon>Fungi</taxon>
        <taxon>Fungi incertae sedis</taxon>
        <taxon>Mucoromycota</taxon>
        <taxon>Mucoromycotina</taxon>
        <taxon>Mucoromycetes</taxon>
        <taxon>Mucorales</taxon>
        <taxon>Mucorineae</taxon>
        <taxon>Mucoraceae</taxon>
        <taxon>Mucor</taxon>
    </lineage>
</organism>
<dbReference type="GO" id="GO:0003779">
    <property type="term" value="F:actin binding"/>
    <property type="evidence" value="ECO:0007669"/>
    <property type="project" value="InterPro"/>
</dbReference>
<dbReference type="PROSITE" id="PS00414">
    <property type="entry name" value="PROFILIN"/>
    <property type="match status" value="1"/>
</dbReference>
<name>A0A8H4BLV7_MUCCL</name>
<dbReference type="InterPro" id="IPR027310">
    <property type="entry name" value="Profilin_CS"/>
</dbReference>
<comment type="caution">
    <text evidence="1">The sequence shown here is derived from an EMBL/GenBank/DDBJ whole genome shotgun (WGS) entry which is preliminary data.</text>
</comment>
<reference evidence="1 2" key="1">
    <citation type="submission" date="2019-09" db="EMBL/GenBank/DDBJ databases">
        <authorList>
            <consortium name="DOE Joint Genome Institute"/>
            <person name="Mondo S.J."/>
            <person name="Navarro-Mendoza M.I."/>
            <person name="Perez-Arques C."/>
            <person name="Panchal S."/>
            <person name="Nicolas F.E."/>
            <person name="Ganguly P."/>
            <person name="Pangilinan J."/>
            <person name="Grigoriev I."/>
            <person name="Heitman J."/>
            <person name="Sanya K."/>
            <person name="Garre V."/>
        </authorList>
    </citation>
    <scope>NUCLEOTIDE SEQUENCE [LARGE SCALE GENOMIC DNA]</scope>
    <source>
        <strain evidence="1 2">MU402</strain>
    </source>
</reference>
<dbReference type="Proteomes" id="UP000469890">
    <property type="component" value="Unassembled WGS sequence"/>
</dbReference>
<evidence type="ECO:0000313" key="2">
    <source>
        <dbReference type="Proteomes" id="UP000469890"/>
    </source>
</evidence>
<proteinExistence type="predicted"/>
<accession>A0A8H4BLV7</accession>